<proteinExistence type="predicted"/>
<sequence length="74" mass="8521">ASQAVSQFQTECGQLVTAGLDKELYRRQVNYMRDPKKAEAAWTARRRVSVRGRRRPLEPPRSRRTLTPSDLSGY</sequence>
<dbReference type="AlphaFoldDB" id="A0A1I8IYH3"/>
<dbReference type="WBParaSite" id="maker-uti_cns_0019308-snap-gene-0.1-mRNA-1">
    <property type="protein sequence ID" value="maker-uti_cns_0019308-snap-gene-0.1-mRNA-1"/>
    <property type="gene ID" value="maker-uti_cns_0019308-snap-gene-0.1"/>
</dbReference>
<protein>
    <submittedName>
        <fullName evidence="3">HYLS1 protein</fullName>
    </submittedName>
</protein>
<reference evidence="3" key="1">
    <citation type="submission" date="2016-11" db="UniProtKB">
        <authorList>
            <consortium name="WormBaseParasite"/>
        </authorList>
    </citation>
    <scope>IDENTIFICATION</scope>
</reference>
<accession>A0A1I8IYH3</accession>
<keyword evidence="2" id="KW-1185">Reference proteome</keyword>
<dbReference type="Proteomes" id="UP000095280">
    <property type="component" value="Unplaced"/>
</dbReference>
<feature type="compositionally biased region" description="Low complexity" evidence="1">
    <location>
        <begin position="65"/>
        <end position="74"/>
    </location>
</feature>
<feature type="compositionally biased region" description="Basic residues" evidence="1">
    <location>
        <begin position="44"/>
        <end position="54"/>
    </location>
</feature>
<organism evidence="2 3">
    <name type="scientific">Macrostomum lignano</name>
    <dbReference type="NCBI Taxonomy" id="282301"/>
    <lineage>
        <taxon>Eukaryota</taxon>
        <taxon>Metazoa</taxon>
        <taxon>Spiralia</taxon>
        <taxon>Lophotrochozoa</taxon>
        <taxon>Platyhelminthes</taxon>
        <taxon>Rhabditophora</taxon>
        <taxon>Macrostomorpha</taxon>
        <taxon>Macrostomida</taxon>
        <taxon>Macrostomidae</taxon>
        <taxon>Macrostomum</taxon>
    </lineage>
</organism>
<evidence type="ECO:0000313" key="2">
    <source>
        <dbReference type="Proteomes" id="UP000095280"/>
    </source>
</evidence>
<feature type="region of interest" description="Disordered" evidence="1">
    <location>
        <begin position="37"/>
        <end position="74"/>
    </location>
</feature>
<name>A0A1I8IYH3_9PLAT</name>
<evidence type="ECO:0000256" key="1">
    <source>
        <dbReference type="SAM" id="MobiDB-lite"/>
    </source>
</evidence>
<evidence type="ECO:0000313" key="3">
    <source>
        <dbReference type="WBParaSite" id="maker-uti_cns_0019308-snap-gene-0.1-mRNA-1"/>
    </source>
</evidence>